<dbReference type="SUPFAM" id="SSF51905">
    <property type="entry name" value="FAD/NAD(P)-binding domain"/>
    <property type="match status" value="1"/>
</dbReference>
<dbReference type="PANTHER" id="PTHR42923:SF47">
    <property type="entry name" value="BLR3003 PROTEIN"/>
    <property type="match status" value="1"/>
</dbReference>
<dbReference type="InterPro" id="IPR002937">
    <property type="entry name" value="Amino_oxidase"/>
</dbReference>
<reference evidence="2 3" key="1">
    <citation type="submission" date="2019-07" db="EMBL/GenBank/DDBJ databases">
        <title>The pathways for chlorine oxyanion respiration interact through the shared metabolite chlorate.</title>
        <authorList>
            <person name="Barnum T.P."/>
            <person name="Cheng Y."/>
            <person name="Hill K.A."/>
            <person name="Lucas L.N."/>
            <person name="Carlson H.K."/>
            <person name="Coates J.D."/>
        </authorList>
    </citation>
    <scope>NUCLEOTIDE SEQUENCE [LARGE SCALE GENOMIC DNA]</scope>
    <source>
        <strain evidence="2 3">SFB-3</strain>
    </source>
</reference>
<dbReference type="AlphaFoldDB" id="A0A557QKC2"/>
<dbReference type="InterPro" id="IPR036188">
    <property type="entry name" value="FAD/NAD-bd_sf"/>
</dbReference>
<feature type="domain" description="Amine oxidase" evidence="1">
    <location>
        <begin position="20"/>
        <end position="434"/>
    </location>
</feature>
<comment type="caution">
    <text evidence="2">The sequence shown here is derived from an EMBL/GenBank/DDBJ whole genome shotgun (WGS) entry which is preliminary data.</text>
</comment>
<dbReference type="GO" id="GO:0016491">
    <property type="term" value="F:oxidoreductase activity"/>
    <property type="evidence" value="ECO:0007669"/>
    <property type="project" value="InterPro"/>
</dbReference>
<protein>
    <submittedName>
        <fullName evidence="2">FAD-dependent oxidoreductase</fullName>
    </submittedName>
</protein>
<dbReference type="OrthoDB" id="7849608at2"/>
<dbReference type="PANTHER" id="PTHR42923">
    <property type="entry name" value="PROTOPORPHYRINOGEN OXIDASE"/>
    <property type="match status" value="1"/>
</dbReference>
<dbReference type="PRINTS" id="PR00419">
    <property type="entry name" value="ADXRDTASE"/>
</dbReference>
<evidence type="ECO:0000313" key="2">
    <source>
        <dbReference type="EMBL" id="TVO53351.1"/>
    </source>
</evidence>
<name>A0A557QKC2_9RHOO</name>
<dbReference type="NCBIfam" id="TIGR03467">
    <property type="entry name" value="HpnE"/>
    <property type="match status" value="1"/>
</dbReference>
<keyword evidence="3" id="KW-1185">Reference proteome</keyword>
<accession>A0A557QKC2</accession>
<dbReference type="InterPro" id="IPR017830">
    <property type="entry name" value="SQase_HpnE"/>
</dbReference>
<organism evidence="2 3">
    <name type="scientific">Denitromonas halophila</name>
    <dbReference type="NCBI Taxonomy" id="1629404"/>
    <lineage>
        <taxon>Bacteria</taxon>
        <taxon>Pseudomonadati</taxon>
        <taxon>Pseudomonadota</taxon>
        <taxon>Betaproteobacteria</taxon>
        <taxon>Rhodocyclales</taxon>
        <taxon>Zoogloeaceae</taxon>
        <taxon>Denitromonas</taxon>
    </lineage>
</organism>
<dbReference type="Gene3D" id="3.50.50.60">
    <property type="entry name" value="FAD/NAD(P)-binding domain"/>
    <property type="match status" value="2"/>
</dbReference>
<gene>
    <name evidence="2" type="ORF">FHP91_16365</name>
</gene>
<dbReference type="PROSITE" id="PS51257">
    <property type="entry name" value="PROKAR_LIPOPROTEIN"/>
    <property type="match status" value="1"/>
</dbReference>
<dbReference type="Pfam" id="PF01593">
    <property type="entry name" value="Amino_oxidase"/>
    <property type="match status" value="1"/>
</dbReference>
<proteinExistence type="predicted"/>
<sequence>MVQRARLDAPQVAVIGGGYAGMACAVELVRKGARVAVFERASVMGGRARRVEKDGLSVDNGQHLLLGAYSETQRLLRHVGVRPSVFHSAPLDLYYPGKFRLTAASLPAPLHLAVGLLRAQGMDWSERRACLRFIQHLKAQRFRLPVHLTVSQLLDNATQPERLRRFLWEPLCVAALNTPAAEASARVFANVLRDTLAAGASASELLIPKIDLSELFPVPAARWLGRNGGQVYVTEAITEIVPHGPRYRLEGDPVSARRFDHVVVATAPYHATDLLAPFAALAPLVASIQALPYEPILTTYLQYDDSVRLPAPMIGAEGGLAQWFFDRGQTGGPAGLIAAVISARGPHLDIPKHEVELAIHNELETLLDRRLPPADSILTITEKRATFACRPQLARPGVKTAQRGIWLAGDYVDGPYPATIEGAVRAGVGCAQAVAGATKNDQQ</sequence>
<dbReference type="EMBL" id="VMNK01000015">
    <property type="protein sequence ID" value="TVO53351.1"/>
    <property type="molecule type" value="Genomic_DNA"/>
</dbReference>
<dbReference type="Proteomes" id="UP000319502">
    <property type="component" value="Unassembled WGS sequence"/>
</dbReference>
<evidence type="ECO:0000259" key="1">
    <source>
        <dbReference type="Pfam" id="PF01593"/>
    </source>
</evidence>
<evidence type="ECO:0000313" key="3">
    <source>
        <dbReference type="Proteomes" id="UP000319502"/>
    </source>
</evidence>
<dbReference type="InterPro" id="IPR050464">
    <property type="entry name" value="Zeta_carotene_desat/Oxidored"/>
</dbReference>
<dbReference type="RefSeq" id="WP_144310584.1">
    <property type="nucleotide sequence ID" value="NZ_VMNK01000015.1"/>
</dbReference>
<dbReference type="Gene3D" id="3.90.660.10">
    <property type="match status" value="1"/>
</dbReference>